<feature type="region of interest" description="Disordered" evidence="1">
    <location>
        <begin position="1"/>
        <end position="23"/>
    </location>
</feature>
<gene>
    <name evidence="3 4 5 6 7" type="primary">LOC106174145</name>
</gene>
<dbReference type="Proteomes" id="UP000085678">
    <property type="component" value="Unplaced"/>
</dbReference>
<feature type="region of interest" description="Disordered" evidence="1">
    <location>
        <begin position="268"/>
        <end position="304"/>
    </location>
</feature>
<keyword evidence="2" id="KW-1185">Reference proteome</keyword>
<evidence type="ECO:0000313" key="5">
    <source>
        <dbReference type="RefSeq" id="XP_013411018.1"/>
    </source>
</evidence>
<proteinExistence type="predicted"/>
<name>A0A1S3JKW4_LINAN</name>
<evidence type="ECO:0000313" key="2">
    <source>
        <dbReference type="Proteomes" id="UP000085678"/>
    </source>
</evidence>
<feature type="compositionally biased region" description="Polar residues" evidence="1">
    <location>
        <begin position="93"/>
        <end position="102"/>
    </location>
</feature>
<feature type="compositionally biased region" description="Polar residues" evidence="1">
    <location>
        <begin position="144"/>
        <end position="157"/>
    </location>
</feature>
<dbReference type="GeneID" id="106174145"/>
<reference evidence="3 4" key="1">
    <citation type="submission" date="2025-04" db="UniProtKB">
        <authorList>
            <consortium name="RefSeq"/>
        </authorList>
    </citation>
    <scope>IDENTIFICATION</scope>
    <source>
        <tissue evidence="3 4">Gonads</tissue>
    </source>
</reference>
<dbReference type="KEGG" id="lak:106174145"/>
<dbReference type="RefSeq" id="XP_013411019.1">
    <property type="nucleotide sequence ID" value="XM_013555565.1"/>
</dbReference>
<feature type="region of interest" description="Disordered" evidence="1">
    <location>
        <begin position="59"/>
        <end position="207"/>
    </location>
</feature>
<dbReference type="AlphaFoldDB" id="A0A1S3JKW4"/>
<feature type="compositionally biased region" description="Basic and acidic residues" evidence="1">
    <location>
        <begin position="293"/>
        <end position="304"/>
    </location>
</feature>
<protein>
    <submittedName>
        <fullName evidence="3 4">Uncharacterized protein LOC106174145</fullName>
    </submittedName>
</protein>
<dbReference type="RefSeq" id="XP_013411017.1">
    <property type="nucleotide sequence ID" value="XM_013555563.1"/>
</dbReference>
<accession>A0A1S3JKW4</accession>
<sequence length="304" mass="33088">MSEETENPRASDPIRCPTPREGEKTVVHLSSYLSVESADSEADYSAVTNGGYTPYCTEVPGSCGDADKQNDFSNANDAKSDGADSVFADAERQSTGSSQSGEAPSPFETADATKISASNRRTQSSSSSSESGVRRPSLVGAFTSAASGHKQTGNRPQQKMVRSKSTTASDHAHKDGHYRDSIASRIRLEHARTPLPDPGPPPMDYLTPLQKKDQMIKDLKADLKGAQNQLAAMEADREKRDKEMEATWKAIVDAKDREIEDLKWRLDQTESEKTAHMKKKCGLKPKGGSAGRYDTESKEDDAKK</sequence>
<feature type="compositionally biased region" description="Basic and acidic residues" evidence="1">
    <location>
        <begin position="170"/>
        <end position="192"/>
    </location>
</feature>
<feature type="compositionally biased region" description="Low complexity" evidence="1">
    <location>
        <begin position="116"/>
        <end position="137"/>
    </location>
</feature>
<evidence type="ECO:0000313" key="3">
    <source>
        <dbReference type="RefSeq" id="XP_013411016.1"/>
    </source>
</evidence>
<evidence type="ECO:0000313" key="7">
    <source>
        <dbReference type="RefSeq" id="XP_013411020.1"/>
    </source>
</evidence>
<evidence type="ECO:0000313" key="6">
    <source>
        <dbReference type="RefSeq" id="XP_013411019.1"/>
    </source>
</evidence>
<dbReference type="RefSeq" id="XP_013411020.1">
    <property type="nucleotide sequence ID" value="XM_013555566.1"/>
</dbReference>
<evidence type="ECO:0000256" key="1">
    <source>
        <dbReference type="SAM" id="MobiDB-lite"/>
    </source>
</evidence>
<evidence type="ECO:0000313" key="4">
    <source>
        <dbReference type="RefSeq" id="XP_013411017.1"/>
    </source>
</evidence>
<dbReference type="RefSeq" id="XP_013411018.1">
    <property type="nucleotide sequence ID" value="XM_013555564.1"/>
</dbReference>
<dbReference type="RefSeq" id="XP_013411016.1">
    <property type="nucleotide sequence ID" value="XM_013555562.1"/>
</dbReference>
<organism evidence="2 5">
    <name type="scientific">Lingula anatina</name>
    <name type="common">Brachiopod</name>
    <name type="synonym">Lingula unguis</name>
    <dbReference type="NCBI Taxonomy" id="7574"/>
    <lineage>
        <taxon>Eukaryota</taxon>
        <taxon>Metazoa</taxon>
        <taxon>Spiralia</taxon>
        <taxon>Lophotrochozoa</taxon>
        <taxon>Brachiopoda</taxon>
        <taxon>Linguliformea</taxon>
        <taxon>Lingulata</taxon>
        <taxon>Lingulida</taxon>
        <taxon>Linguloidea</taxon>
        <taxon>Lingulidae</taxon>
        <taxon>Lingula</taxon>
    </lineage>
</organism>